<evidence type="ECO:0000259" key="11">
    <source>
        <dbReference type="Pfam" id="PF07715"/>
    </source>
</evidence>
<evidence type="ECO:0000313" key="13">
    <source>
        <dbReference type="Proteomes" id="UP000215355"/>
    </source>
</evidence>
<dbReference type="InterPro" id="IPR039426">
    <property type="entry name" value="TonB-dep_rcpt-like"/>
</dbReference>
<dbReference type="RefSeq" id="WP_093095197.1">
    <property type="nucleotide sequence ID" value="NZ_FNGK01000001.1"/>
</dbReference>
<dbReference type="NCBIfam" id="TIGR04056">
    <property type="entry name" value="OMP_RagA_SusC"/>
    <property type="match status" value="1"/>
</dbReference>
<dbReference type="SUPFAM" id="SSF56935">
    <property type="entry name" value="Porins"/>
    <property type="match status" value="1"/>
</dbReference>
<reference evidence="12 13" key="1">
    <citation type="submission" date="2017-06" db="EMBL/GenBank/DDBJ databases">
        <authorList>
            <consortium name="Pathogen Informatics"/>
        </authorList>
    </citation>
    <scope>NUCLEOTIDE SEQUENCE [LARGE SCALE GENOMIC DNA]</scope>
    <source>
        <strain evidence="12 13">NCTC12149</strain>
    </source>
</reference>
<evidence type="ECO:0000256" key="8">
    <source>
        <dbReference type="PROSITE-ProRule" id="PRU01360"/>
    </source>
</evidence>
<proteinExistence type="inferred from homology"/>
<gene>
    <name evidence="12" type="primary">cirA_4</name>
    <name evidence="12" type="ORF">SAMEA4412673_01352</name>
</gene>
<organism evidence="12 13">
    <name type="scientific">Sphingobacterium mizutaii</name>
    <dbReference type="NCBI Taxonomy" id="1010"/>
    <lineage>
        <taxon>Bacteria</taxon>
        <taxon>Pseudomonadati</taxon>
        <taxon>Bacteroidota</taxon>
        <taxon>Sphingobacteriia</taxon>
        <taxon>Sphingobacteriales</taxon>
        <taxon>Sphingobacteriaceae</taxon>
        <taxon>Sphingobacterium</taxon>
    </lineage>
</organism>
<evidence type="ECO:0000256" key="3">
    <source>
        <dbReference type="ARBA" id="ARBA00022452"/>
    </source>
</evidence>
<keyword evidence="6 8" id="KW-0472">Membrane</keyword>
<dbReference type="Gene3D" id="2.170.130.10">
    <property type="entry name" value="TonB-dependent receptor, plug domain"/>
    <property type="match status" value="1"/>
</dbReference>
<dbReference type="AlphaFoldDB" id="A0AAJ5BZN4"/>
<dbReference type="InterPro" id="IPR023996">
    <property type="entry name" value="TonB-dep_OMP_SusC/RagA"/>
</dbReference>
<sequence length="1038" mass="115353">MTYFSWKKHRISGLFVLYFWFQLLSMGEVHAQAGMLTGQVIDKEGVPIVAATVAALPTGKKTATGENGEFSLEIGSSTQIRVTAIGFKRQDVPISQAGKIILEKDELGVEEVLVTGYMTQRKADLTGAVSVVKREDFVNNPSANVMRSLQGKVPGVRVTTDGNPAENVGIQFRGITSFNSSPPLIVLDGQPVSINLRDINPNDIESIQFLKDASSASIYGSRAAGGVILVTTRKGIKGKAKVTYEAYAAVNNPGNVPQMLNAEEYGRALWQATVNDGDDPTAAVRYYNYDWTVNAQGIPVLNSVKPIEWLNDAKTMPSANTNWFNEGMRTGFQQNHQVSITSGTENSTSFFSVNYYNNEGTQITSFFRRLAARMNNEYELFDGRVKIGENLTLTNLRMRDVNSTYGLLVMPPNIPVYANDGAWGGVAMPLGMDDFANPIRDMELNKDNTGNFLKVLGSAYLSAEIIHNLTFRSQFGVDYSMWYDRKIDKKWQEAGGKAGTINGVSQNNWHDLGQTWTNTLLYNIATGEHHLDVLVGIEAFKFLNESISGYRSGLLLEDRDYAYLSTATGEQRTFNGGGNERTMLSYFSKANYVFADKYLASVTFRRDGSSVFGKNYRFGNFPSFSVGWRMKNEEFMKDVAWIDDLKFRASWGQNGNSEPLNSGKLVNIYVTDINGTSYAIGGNETGNIPSGFRRASLGNPDLKWETTTQTNVGVDFTFLQNRLYGSLDWFNKKTTGMLFEPPYIAALGEGGYRWINSANMTNKGIEAQLTWAVSKDDFRYAVSGNVSTYKHQVNSLPENVKYAFGGNGLLDNIVGRPLNSMYGLVADGIYKTQEEVDNGPIQPGKGVGRIRYKDLDGDGVINEVFDRTWIGVSDPKLAAGLNFEAAYKNFDFSFFLQGVFGNSVRNSWKELSDFWNIGVQNDRNHPSRILDAWSPTNPDSDIPALSRRDANGERRFSSYFVEDGSYVKLRNLNIGYTIPTSVVEKIKLSNLRFYVTAQNLFAIKKTWGEDKFTGMDPENPGTGYPMPLSLYFGLNVSF</sequence>
<evidence type="ECO:0000256" key="2">
    <source>
        <dbReference type="ARBA" id="ARBA00022448"/>
    </source>
</evidence>
<comment type="similarity">
    <text evidence="8 9">Belongs to the TonB-dependent receptor family.</text>
</comment>
<dbReference type="InterPro" id="IPR008969">
    <property type="entry name" value="CarboxyPept-like_regulatory"/>
</dbReference>
<dbReference type="InterPro" id="IPR012910">
    <property type="entry name" value="Plug_dom"/>
</dbReference>
<evidence type="ECO:0000256" key="5">
    <source>
        <dbReference type="ARBA" id="ARBA00023077"/>
    </source>
</evidence>
<protein>
    <submittedName>
        <fullName evidence="12">Colicin I receptor</fullName>
    </submittedName>
</protein>
<keyword evidence="2 8" id="KW-0813">Transport</keyword>
<dbReference type="InterPro" id="IPR000531">
    <property type="entry name" value="Beta-barrel_TonB"/>
</dbReference>
<evidence type="ECO:0000259" key="10">
    <source>
        <dbReference type="Pfam" id="PF00593"/>
    </source>
</evidence>
<keyword evidence="12" id="KW-0675">Receptor</keyword>
<dbReference type="InterPro" id="IPR023997">
    <property type="entry name" value="TonB-dep_OMP_SusC/RagA_CS"/>
</dbReference>
<dbReference type="Proteomes" id="UP000215355">
    <property type="component" value="Chromosome 1"/>
</dbReference>
<evidence type="ECO:0000256" key="9">
    <source>
        <dbReference type="RuleBase" id="RU003357"/>
    </source>
</evidence>
<dbReference type="GO" id="GO:0009279">
    <property type="term" value="C:cell outer membrane"/>
    <property type="evidence" value="ECO:0007669"/>
    <property type="project" value="UniProtKB-SubCell"/>
</dbReference>
<dbReference type="EMBL" id="LT906468">
    <property type="protein sequence ID" value="SNV47264.1"/>
    <property type="molecule type" value="Genomic_DNA"/>
</dbReference>
<accession>A0AAJ5BZN4</accession>
<dbReference type="InterPro" id="IPR037066">
    <property type="entry name" value="Plug_dom_sf"/>
</dbReference>
<keyword evidence="3 8" id="KW-1134">Transmembrane beta strand</keyword>
<dbReference type="Pfam" id="PF00593">
    <property type="entry name" value="TonB_dep_Rec_b-barrel"/>
    <property type="match status" value="1"/>
</dbReference>
<keyword evidence="4 8" id="KW-0812">Transmembrane</keyword>
<evidence type="ECO:0000313" key="12">
    <source>
        <dbReference type="EMBL" id="SNV47264.1"/>
    </source>
</evidence>
<dbReference type="SUPFAM" id="SSF49464">
    <property type="entry name" value="Carboxypeptidase regulatory domain-like"/>
    <property type="match status" value="1"/>
</dbReference>
<dbReference type="NCBIfam" id="TIGR04057">
    <property type="entry name" value="SusC_RagA_signa"/>
    <property type="match status" value="1"/>
</dbReference>
<evidence type="ECO:0000256" key="4">
    <source>
        <dbReference type="ARBA" id="ARBA00022692"/>
    </source>
</evidence>
<comment type="subcellular location">
    <subcellularLocation>
        <location evidence="1 8">Cell outer membrane</location>
        <topology evidence="1 8">Multi-pass membrane protein</topology>
    </subcellularLocation>
</comment>
<evidence type="ECO:0000256" key="6">
    <source>
        <dbReference type="ARBA" id="ARBA00023136"/>
    </source>
</evidence>
<dbReference type="Gene3D" id="2.40.170.20">
    <property type="entry name" value="TonB-dependent receptor, beta-barrel domain"/>
    <property type="match status" value="1"/>
</dbReference>
<dbReference type="KEGG" id="smiz:4412673_01352"/>
<feature type="domain" description="TonB-dependent receptor plug" evidence="11">
    <location>
        <begin position="122"/>
        <end position="227"/>
    </location>
</feature>
<dbReference type="Pfam" id="PF07715">
    <property type="entry name" value="Plug"/>
    <property type="match status" value="1"/>
</dbReference>
<keyword evidence="5 9" id="KW-0798">TonB box</keyword>
<evidence type="ECO:0000256" key="7">
    <source>
        <dbReference type="ARBA" id="ARBA00023237"/>
    </source>
</evidence>
<feature type="domain" description="TonB-dependent receptor-like beta-barrel" evidence="10">
    <location>
        <begin position="464"/>
        <end position="1000"/>
    </location>
</feature>
<keyword evidence="7 8" id="KW-0998">Cell outer membrane</keyword>
<evidence type="ECO:0000256" key="1">
    <source>
        <dbReference type="ARBA" id="ARBA00004571"/>
    </source>
</evidence>
<name>A0AAJ5BZN4_9SPHI</name>
<dbReference type="InterPro" id="IPR036942">
    <property type="entry name" value="Beta-barrel_TonB_sf"/>
</dbReference>
<dbReference type="PROSITE" id="PS52016">
    <property type="entry name" value="TONB_DEPENDENT_REC_3"/>
    <property type="match status" value="1"/>
</dbReference>
<dbReference type="Pfam" id="PF13715">
    <property type="entry name" value="CarbopepD_reg_2"/>
    <property type="match status" value="1"/>
</dbReference>